<dbReference type="EC" id="3.4.11.2" evidence="4"/>
<dbReference type="InterPro" id="IPR012778">
    <property type="entry name" value="Pept_M1_aminopeptidase"/>
</dbReference>
<sequence>MSEARSLTQDEARERAALLEVDRYDLELDLTGLAEGDTLRVTTTIAFSAATAGGTTFVDCLSDVEEATLNGRALATGTPPLGRLELPDLGPDNVLVVRSVQRRTDAGQGIHRSVDPSDGAVYVWTSFEPDDARVVFPCFDQPDLKAVFGISVHAPVDWLVTSNMGSAAVTTADGTRRWTFTDTPRLSTYVPVVNAGPFVELRSTRDGYDLGLYARRSLAPMLDRDAEELFDLTSKGLAFYGEQFAMAFPEPRYDQVFVPEFGGAMENYGCVTWSDVFIFRDPPSYADREERALVLLHEMAHMWFGDMVTMRWWDDLWLNESFAEWACAWSAVRCTEFTDMWAQMLATEKQDAYAADAAPTTHPIRQELVDVATAAASFDAITYPKGAAVLKQLVAFVGEDSFLEGLRSYFATYAWGNTTLDDLIAEIESASGRDLSDWVVSWLETSGADRLTLERQDGGRVLVATAPGGRAPLPHRLQIGSYAASSEGLTLLETLSVEVAGERTQVDGGADGDLLLVNDDDLTFATVRPDPVSLEILLTRGGELPTAVGRTLALTTAWSLLYDGELGAEQLVDCGVGVLSRETADSVIEPLLGRLVDAADHWAPTAARDHLQSRVSDLCISLADAPGRRLAALRGLAQSATTPTQLEFLAAHATEPDLRWRRLIRLGELDQLVESDVESLLAEDPDPDAWVNALRARTARPSAEAKETAWQAVMIDRKVPQDVLFLVGRSFWRPGQDDLVTAYAERFLQALPELGNAGMLWALCMSRGFYPAVGGEDDFRDRLGTAAGQDGVSPVVRHNVRELNDRRRRRESARRAG</sequence>
<evidence type="ECO:0000259" key="16">
    <source>
        <dbReference type="Pfam" id="PF17900"/>
    </source>
</evidence>
<gene>
    <name evidence="17" type="primary">pepN</name>
    <name evidence="17" type="ORF">IEZ26_10530</name>
</gene>
<keyword evidence="8" id="KW-0479">Metal-binding</keyword>
<evidence type="ECO:0000256" key="12">
    <source>
        <dbReference type="ARBA" id="ARBA00029811"/>
    </source>
</evidence>
<dbReference type="PRINTS" id="PR00756">
    <property type="entry name" value="ALADIPTASE"/>
</dbReference>
<keyword evidence="18" id="KW-1185">Reference proteome</keyword>
<evidence type="ECO:0000256" key="5">
    <source>
        <dbReference type="ARBA" id="ARBA00015611"/>
    </source>
</evidence>
<protein>
    <recommendedName>
        <fullName evidence="5">Aminopeptidase N</fullName>
        <ecNumber evidence="4">3.4.11.2</ecNumber>
    </recommendedName>
    <alternativeName>
        <fullName evidence="12">Alanine aminopeptidase</fullName>
    </alternativeName>
    <alternativeName>
        <fullName evidence="13">Lysyl aminopeptidase</fullName>
    </alternativeName>
</protein>
<dbReference type="PANTHER" id="PTHR11533:SF174">
    <property type="entry name" value="PUROMYCIN-SENSITIVE AMINOPEPTIDASE-RELATED"/>
    <property type="match status" value="1"/>
</dbReference>
<evidence type="ECO:0000313" key="18">
    <source>
        <dbReference type="Proteomes" id="UP000618818"/>
    </source>
</evidence>
<reference evidence="17 18" key="1">
    <citation type="submission" date="2020-09" db="EMBL/GenBank/DDBJ databases">
        <title>novel species in genus Nocardioides.</title>
        <authorList>
            <person name="Zhang G."/>
        </authorList>
    </citation>
    <scope>NUCLEOTIDE SEQUENCE [LARGE SCALE GENOMIC DNA]</scope>
    <source>
        <strain evidence="17 18">KCTC 39551</strain>
    </source>
</reference>
<evidence type="ECO:0000256" key="6">
    <source>
        <dbReference type="ARBA" id="ARBA00022438"/>
    </source>
</evidence>
<organism evidence="17 18">
    <name type="scientific">Nocardioides cavernae</name>
    <dbReference type="NCBI Taxonomy" id="1921566"/>
    <lineage>
        <taxon>Bacteria</taxon>
        <taxon>Bacillati</taxon>
        <taxon>Actinomycetota</taxon>
        <taxon>Actinomycetes</taxon>
        <taxon>Propionibacteriales</taxon>
        <taxon>Nocardioidaceae</taxon>
        <taxon>Nocardioides</taxon>
    </lineage>
</organism>
<evidence type="ECO:0000256" key="3">
    <source>
        <dbReference type="ARBA" id="ARBA00010136"/>
    </source>
</evidence>
<dbReference type="CDD" id="cd09602">
    <property type="entry name" value="M1_APN"/>
    <property type="match status" value="1"/>
</dbReference>
<feature type="domain" description="Aminopeptidase N-like N-terminal" evidence="16">
    <location>
        <begin position="109"/>
        <end position="190"/>
    </location>
</feature>
<comment type="cofactor">
    <cofactor evidence="2">
        <name>Zn(2+)</name>
        <dbReference type="ChEBI" id="CHEBI:29105"/>
    </cofactor>
</comment>
<keyword evidence="7" id="KW-0645">Protease</keyword>
<evidence type="ECO:0000259" key="15">
    <source>
        <dbReference type="Pfam" id="PF11838"/>
    </source>
</evidence>
<proteinExistence type="inferred from homology"/>
<keyword evidence="10" id="KW-0862">Zinc</keyword>
<accession>A0ABR8NBT3</accession>
<dbReference type="InterPro" id="IPR045357">
    <property type="entry name" value="Aminopeptidase_N-like_N"/>
</dbReference>
<dbReference type="Pfam" id="PF11838">
    <property type="entry name" value="ERAP1_C"/>
    <property type="match status" value="1"/>
</dbReference>
<dbReference type="SUPFAM" id="SSF63737">
    <property type="entry name" value="Leukotriene A4 hydrolase N-terminal domain"/>
    <property type="match status" value="1"/>
</dbReference>
<evidence type="ECO:0000256" key="10">
    <source>
        <dbReference type="ARBA" id="ARBA00022833"/>
    </source>
</evidence>
<evidence type="ECO:0000256" key="2">
    <source>
        <dbReference type="ARBA" id="ARBA00001947"/>
    </source>
</evidence>
<dbReference type="PANTHER" id="PTHR11533">
    <property type="entry name" value="PROTEASE M1 ZINC METALLOPROTEASE"/>
    <property type="match status" value="1"/>
</dbReference>
<evidence type="ECO:0000256" key="11">
    <source>
        <dbReference type="ARBA" id="ARBA00023049"/>
    </source>
</evidence>
<dbReference type="NCBIfam" id="TIGR02412">
    <property type="entry name" value="pepN_strep_liv"/>
    <property type="match status" value="1"/>
</dbReference>
<dbReference type="InterPro" id="IPR027268">
    <property type="entry name" value="Peptidase_M4/M1_CTD_sf"/>
</dbReference>
<comment type="catalytic activity">
    <reaction evidence="1">
        <text>Release of an N-terminal amino acid, Xaa-|-Yaa- from a peptide, amide or arylamide. Xaa is preferably Ala, but may be most amino acids including Pro (slow action). When a terminal hydrophobic residue is followed by a prolyl residue, the two may be released as an intact Xaa-Pro dipeptide.</text>
        <dbReference type="EC" id="3.4.11.2"/>
    </reaction>
</comment>
<dbReference type="Gene3D" id="2.60.40.1730">
    <property type="entry name" value="tricorn interacting facor f3 domain"/>
    <property type="match status" value="1"/>
</dbReference>
<dbReference type="Pfam" id="PF17900">
    <property type="entry name" value="Peptidase_M1_N"/>
    <property type="match status" value="1"/>
</dbReference>
<feature type="domain" description="ERAP1-like C-terminal" evidence="15">
    <location>
        <begin position="515"/>
        <end position="755"/>
    </location>
</feature>
<dbReference type="EMBL" id="JACXYZ010000001">
    <property type="protein sequence ID" value="MBD3925057.1"/>
    <property type="molecule type" value="Genomic_DNA"/>
</dbReference>
<name>A0ABR8NBT3_9ACTN</name>
<keyword evidence="11" id="KW-0482">Metalloprotease</keyword>
<keyword evidence="9 17" id="KW-0378">Hydrolase</keyword>
<evidence type="ECO:0000256" key="8">
    <source>
        <dbReference type="ARBA" id="ARBA00022723"/>
    </source>
</evidence>
<evidence type="ECO:0000259" key="14">
    <source>
        <dbReference type="Pfam" id="PF01433"/>
    </source>
</evidence>
<dbReference type="InterPro" id="IPR050344">
    <property type="entry name" value="Peptidase_M1_aminopeptidases"/>
</dbReference>
<dbReference type="InterPro" id="IPR042097">
    <property type="entry name" value="Aminopeptidase_N-like_N_sf"/>
</dbReference>
<evidence type="ECO:0000256" key="7">
    <source>
        <dbReference type="ARBA" id="ARBA00022670"/>
    </source>
</evidence>
<keyword evidence="6 17" id="KW-0031">Aminopeptidase</keyword>
<evidence type="ECO:0000256" key="13">
    <source>
        <dbReference type="ARBA" id="ARBA00031533"/>
    </source>
</evidence>
<dbReference type="GO" id="GO:0016285">
    <property type="term" value="F:alanyl aminopeptidase activity"/>
    <property type="evidence" value="ECO:0007669"/>
    <property type="project" value="UniProtKB-EC"/>
</dbReference>
<evidence type="ECO:0000256" key="9">
    <source>
        <dbReference type="ARBA" id="ARBA00022801"/>
    </source>
</evidence>
<comment type="caution">
    <text evidence="17">The sequence shown here is derived from an EMBL/GenBank/DDBJ whole genome shotgun (WGS) entry which is preliminary data.</text>
</comment>
<comment type="similarity">
    <text evidence="3">Belongs to the peptidase M1 family.</text>
</comment>
<dbReference type="RefSeq" id="WP_191194755.1">
    <property type="nucleotide sequence ID" value="NZ_JACXYZ010000001.1"/>
</dbReference>
<dbReference type="InterPro" id="IPR001930">
    <property type="entry name" value="Peptidase_M1"/>
</dbReference>
<dbReference type="Gene3D" id="1.10.390.10">
    <property type="entry name" value="Neutral Protease Domain 2"/>
    <property type="match status" value="1"/>
</dbReference>
<dbReference type="InterPro" id="IPR014782">
    <property type="entry name" value="Peptidase_M1_dom"/>
</dbReference>
<dbReference type="InterPro" id="IPR024571">
    <property type="entry name" value="ERAP1-like_C_dom"/>
</dbReference>
<dbReference type="Proteomes" id="UP000618818">
    <property type="component" value="Unassembled WGS sequence"/>
</dbReference>
<feature type="domain" description="Peptidase M1 membrane alanine aminopeptidase" evidence="14">
    <location>
        <begin position="230"/>
        <end position="442"/>
    </location>
</feature>
<dbReference type="SUPFAM" id="SSF55486">
    <property type="entry name" value="Metalloproteases ('zincins'), catalytic domain"/>
    <property type="match status" value="1"/>
</dbReference>
<evidence type="ECO:0000256" key="1">
    <source>
        <dbReference type="ARBA" id="ARBA00000098"/>
    </source>
</evidence>
<evidence type="ECO:0000256" key="4">
    <source>
        <dbReference type="ARBA" id="ARBA00012564"/>
    </source>
</evidence>
<dbReference type="Pfam" id="PF01433">
    <property type="entry name" value="Peptidase_M1"/>
    <property type="match status" value="1"/>
</dbReference>
<evidence type="ECO:0000313" key="17">
    <source>
        <dbReference type="EMBL" id="MBD3925057.1"/>
    </source>
</evidence>